<evidence type="ECO:0000313" key="2">
    <source>
        <dbReference type="Proteomes" id="UP000642748"/>
    </source>
</evidence>
<name>A0A8J3R2X6_9ACTN</name>
<dbReference type="EMBL" id="BONZ01000105">
    <property type="protein sequence ID" value="GIH20804.1"/>
    <property type="molecule type" value="Genomic_DNA"/>
</dbReference>
<proteinExistence type="predicted"/>
<keyword evidence="2" id="KW-1185">Reference proteome</keyword>
<dbReference type="Proteomes" id="UP000642748">
    <property type="component" value="Unassembled WGS sequence"/>
</dbReference>
<organism evidence="1 2">
    <name type="scientific">Rugosimonospora africana</name>
    <dbReference type="NCBI Taxonomy" id="556532"/>
    <lineage>
        <taxon>Bacteria</taxon>
        <taxon>Bacillati</taxon>
        <taxon>Actinomycetota</taxon>
        <taxon>Actinomycetes</taxon>
        <taxon>Micromonosporales</taxon>
        <taxon>Micromonosporaceae</taxon>
        <taxon>Rugosimonospora</taxon>
    </lineage>
</organism>
<sequence>MVEGARSCAAYQRFRIVAEEDAVGGRGAVRASSHLGFRIVGGYELDDLPVADRGSAAAWPGR</sequence>
<dbReference type="AlphaFoldDB" id="A0A8J3R2X6"/>
<gene>
    <name evidence="1" type="ORF">Raf01_89760</name>
</gene>
<reference evidence="1" key="1">
    <citation type="submission" date="2021-01" db="EMBL/GenBank/DDBJ databases">
        <title>Whole genome shotgun sequence of Rugosimonospora africana NBRC 104875.</title>
        <authorList>
            <person name="Komaki H."/>
            <person name="Tamura T."/>
        </authorList>
    </citation>
    <scope>NUCLEOTIDE SEQUENCE</scope>
    <source>
        <strain evidence="1">NBRC 104875</strain>
    </source>
</reference>
<evidence type="ECO:0000313" key="1">
    <source>
        <dbReference type="EMBL" id="GIH20804.1"/>
    </source>
</evidence>
<protein>
    <submittedName>
        <fullName evidence="1">Uncharacterized protein</fullName>
    </submittedName>
</protein>
<accession>A0A8J3R2X6</accession>
<comment type="caution">
    <text evidence="1">The sequence shown here is derived from an EMBL/GenBank/DDBJ whole genome shotgun (WGS) entry which is preliminary data.</text>
</comment>